<sequence length="131" mass="14507">MNDILNQVAPDSVATLPIDDAPLAQPILAEFRIGILGLAWDDEEHRVVIEAGSRVVELEDDENVMDSDPDDSEVTEEANEMLDVRLTVELARNFVERSLRVVKAGRAPCPFCGNLLDPLGHICPRANGYRR</sequence>
<name>A0A1J5Q5V8_9ZZZZ</name>
<accession>A0A1J5Q5V8</accession>
<reference evidence="1" key="1">
    <citation type="submission" date="2016-10" db="EMBL/GenBank/DDBJ databases">
        <title>Sequence of Gallionella enrichment culture.</title>
        <authorList>
            <person name="Poehlein A."/>
            <person name="Muehling M."/>
            <person name="Daniel R."/>
        </authorList>
    </citation>
    <scope>NUCLEOTIDE SEQUENCE</scope>
</reference>
<dbReference type="AlphaFoldDB" id="A0A1J5Q5V8"/>
<protein>
    <submittedName>
        <fullName evidence="1">Uncharacterized protein</fullName>
    </submittedName>
</protein>
<dbReference type="InterPro" id="IPR021441">
    <property type="entry name" value="DUF3090"/>
</dbReference>
<dbReference type="EMBL" id="MLJW01001284">
    <property type="protein sequence ID" value="OIQ79046.1"/>
    <property type="molecule type" value="Genomic_DNA"/>
</dbReference>
<gene>
    <name evidence="1" type="ORF">GALL_392280</name>
</gene>
<dbReference type="Pfam" id="PF11290">
    <property type="entry name" value="DUF3090"/>
    <property type="match status" value="1"/>
</dbReference>
<evidence type="ECO:0000313" key="1">
    <source>
        <dbReference type="EMBL" id="OIQ79046.1"/>
    </source>
</evidence>
<proteinExistence type="predicted"/>
<organism evidence="1">
    <name type="scientific">mine drainage metagenome</name>
    <dbReference type="NCBI Taxonomy" id="410659"/>
    <lineage>
        <taxon>unclassified sequences</taxon>
        <taxon>metagenomes</taxon>
        <taxon>ecological metagenomes</taxon>
    </lineage>
</organism>
<comment type="caution">
    <text evidence="1">The sequence shown here is derived from an EMBL/GenBank/DDBJ whole genome shotgun (WGS) entry which is preliminary data.</text>
</comment>